<accession>A0A3L6DRR7</accession>
<evidence type="ECO:0000256" key="7">
    <source>
        <dbReference type="ARBA" id="ARBA00023242"/>
    </source>
</evidence>
<keyword evidence="7 8" id="KW-0539">Nucleus</keyword>
<dbReference type="PROSITE" id="PS50884">
    <property type="entry name" value="ZF_DOF_2"/>
    <property type="match status" value="1"/>
</dbReference>
<comment type="function">
    <text evidence="9">Transcription factor that binds specifically to a 5'-AA[AG]G-3' consensus core sequence.</text>
</comment>
<sequence>MLSSHHDAMLPYAPPSSLLVDRRYRQLQQAGEAAPSCPRCDSPNTKFCYYNNYSLTQPRYFCKGCRRYWTRGGSLRNVPVGGGCRRNRRAKSSLRSAVGGGGGGHRFPGPVVRPDLVLEGMVSNPAQEMPGVPAAADGSTIDLAMLYAKFLDHHPPAEEGLGSAVTPELAVALAGPGRVDEALFDTFSDLSPPAGVLAAPPVQFDPPCGHDDGFDDWSSGAPVRSAGPSSTASTATATTTMPPCADVSVHAAFGEEFNFAKDQSCLLFDSLGLPTDDVGDLSSSSWRSIVPGLSTLEDTEYDLLDSSFPDDALSLHEGMVSGTDHDCWSVVDCQGLEAL</sequence>
<evidence type="ECO:0000313" key="12">
    <source>
        <dbReference type="EMBL" id="PWZ10803.1"/>
    </source>
</evidence>
<keyword evidence="3 9" id="KW-0862">Zinc</keyword>
<comment type="caution">
    <text evidence="12">The sequence shown here is derived from an EMBL/GenBank/DDBJ whole genome shotgun (WGS) entry which is preliminary data.</text>
</comment>
<dbReference type="PANTHER" id="PTHR31992:SF365">
    <property type="entry name" value="DOF ZINC FINGER PROTEIN"/>
    <property type="match status" value="1"/>
</dbReference>
<evidence type="ECO:0000256" key="4">
    <source>
        <dbReference type="ARBA" id="ARBA00023015"/>
    </source>
</evidence>
<dbReference type="GO" id="GO:0008270">
    <property type="term" value="F:zinc ion binding"/>
    <property type="evidence" value="ECO:0007669"/>
    <property type="project" value="UniProtKB-KW"/>
</dbReference>
<dbReference type="Proteomes" id="UP000251960">
    <property type="component" value="Chromosome 8"/>
</dbReference>
<comment type="subcellular location">
    <subcellularLocation>
        <location evidence="8 9">Nucleus</location>
    </subcellularLocation>
</comment>
<keyword evidence="2 8" id="KW-0863">Zinc-finger</keyword>
<evidence type="ECO:0000256" key="8">
    <source>
        <dbReference type="PROSITE-ProRule" id="PRU00071"/>
    </source>
</evidence>
<dbReference type="ExpressionAtlas" id="A0A3L6DRR7">
    <property type="expression patterns" value="baseline"/>
</dbReference>
<dbReference type="PANTHER" id="PTHR31992">
    <property type="entry name" value="DOF ZINC FINGER PROTEIN DOF1.4-RELATED"/>
    <property type="match status" value="1"/>
</dbReference>
<evidence type="ECO:0000256" key="10">
    <source>
        <dbReference type="SAM" id="MobiDB-lite"/>
    </source>
</evidence>
<dbReference type="Pfam" id="PF02701">
    <property type="entry name" value="Zn_ribbon_Dof"/>
    <property type="match status" value="1"/>
</dbReference>
<evidence type="ECO:0000256" key="1">
    <source>
        <dbReference type="ARBA" id="ARBA00022723"/>
    </source>
</evidence>
<evidence type="ECO:0000259" key="11">
    <source>
        <dbReference type="PROSITE" id="PS50884"/>
    </source>
</evidence>
<feature type="domain" description="Dof-type" evidence="11">
    <location>
        <begin position="35"/>
        <end position="89"/>
    </location>
</feature>
<name>A0A3L6DRR7_MAIZE</name>
<dbReference type="EMBL" id="NCVQ01000009">
    <property type="protein sequence ID" value="PWZ10803.1"/>
    <property type="molecule type" value="Genomic_DNA"/>
</dbReference>
<keyword evidence="5 8" id="KW-0238">DNA-binding</keyword>
<feature type="region of interest" description="Disordered" evidence="10">
    <location>
        <begin position="209"/>
        <end position="240"/>
    </location>
</feature>
<evidence type="ECO:0000256" key="3">
    <source>
        <dbReference type="ARBA" id="ARBA00022833"/>
    </source>
</evidence>
<organism evidence="12">
    <name type="scientific">Zea mays</name>
    <name type="common">Maize</name>
    <dbReference type="NCBI Taxonomy" id="4577"/>
    <lineage>
        <taxon>Eukaryota</taxon>
        <taxon>Viridiplantae</taxon>
        <taxon>Streptophyta</taxon>
        <taxon>Embryophyta</taxon>
        <taxon>Tracheophyta</taxon>
        <taxon>Spermatophyta</taxon>
        <taxon>Magnoliopsida</taxon>
        <taxon>Liliopsida</taxon>
        <taxon>Poales</taxon>
        <taxon>Poaceae</taxon>
        <taxon>PACMAD clade</taxon>
        <taxon>Panicoideae</taxon>
        <taxon>Andropogonodae</taxon>
        <taxon>Andropogoneae</taxon>
        <taxon>Tripsacinae</taxon>
        <taxon>Zea</taxon>
    </lineage>
</organism>
<evidence type="ECO:0000256" key="6">
    <source>
        <dbReference type="ARBA" id="ARBA00023163"/>
    </source>
</evidence>
<dbReference type="GO" id="GO:0005634">
    <property type="term" value="C:nucleus"/>
    <property type="evidence" value="ECO:0007669"/>
    <property type="project" value="UniProtKB-SubCell"/>
</dbReference>
<keyword evidence="1 9" id="KW-0479">Metal-binding</keyword>
<feature type="compositionally biased region" description="Low complexity" evidence="10">
    <location>
        <begin position="229"/>
        <end position="240"/>
    </location>
</feature>
<proteinExistence type="predicted"/>
<dbReference type="InterPro" id="IPR045174">
    <property type="entry name" value="Dof"/>
</dbReference>
<keyword evidence="4 9" id="KW-0805">Transcription regulation</keyword>
<dbReference type="InterPro" id="IPR003851">
    <property type="entry name" value="Znf_Dof"/>
</dbReference>
<evidence type="ECO:0000256" key="9">
    <source>
        <dbReference type="RuleBase" id="RU369094"/>
    </source>
</evidence>
<dbReference type="GO" id="GO:0003677">
    <property type="term" value="F:DNA binding"/>
    <property type="evidence" value="ECO:0007669"/>
    <property type="project" value="UniProtKB-UniRule"/>
</dbReference>
<protein>
    <recommendedName>
        <fullName evidence="9">Dof zinc finger protein</fullName>
    </recommendedName>
</protein>
<dbReference type="GO" id="GO:0003700">
    <property type="term" value="F:DNA-binding transcription factor activity"/>
    <property type="evidence" value="ECO:0007669"/>
    <property type="project" value="UniProtKB-UniRule"/>
</dbReference>
<dbReference type="AlphaFoldDB" id="A0A3L6DRR7"/>
<dbReference type="PROSITE" id="PS01361">
    <property type="entry name" value="ZF_DOF_1"/>
    <property type="match status" value="1"/>
</dbReference>
<gene>
    <name evidence="12" type="primary">DOF3.5_1</name>
    <name evidence="12" type="ORF">Zm00014a_027430</name>
</gene>
<keyword evidence="6 9" id="KW-0804">Transcription</keyword>
<evidence type="ECO:0000256" key="2">
    <source>
        <dbReference type="ARBA" id="ARBA00022771"/>
    </source>
</evidence>
<evidence type="ECO:0000256" key="5">
    <source>
        <dbReference type="ARBA" id="ARBA00023125"/>
    </source>
</evidence>
<reference evidence="12" key="1">
    <citation type="journal article" date="2018" name="Nat. Genet.">
        <title>Extensive intraspecific gene order and gene structural variations between Mo17 and other maize genomes.</title>
        <authorList>
            <person name="Sun S."/>
            <person name="Zhou Y."/>
            <person name="Chen J."/>
            <person name="Shi J."/>
            <person name="Zhao H."/>
            <person name="Zhao H."/>
            <person name="Song W."/>
            <person name="Zhang M."/>
            <person name="Cui Y."/>
            <person name="Dong X."/>
            <person name="Liu H."/>
            <person name="Ma X."/>
            <person name="Jiao Y."/>
            <person name="Wang B."/>
            <person name="Wei X."/>
            <person name="Stein J.C."/>
            <person name="Glaubitz J.C."/>
            <person name="Lu F."/>
            <person name="Yu G."/>
            <person name="Liang C."/>
            <person name="Fengler K."/>
            <person name="Li B."/>
            <person name="Rafalski A."/>
            <person name="Schnable P.S."/>
            <person name="Ware D.H."/>
            <person name="Buckler E.S."/>
            <person name="Lai J."/>
        </authorList>
    </citation>
    <scope>NUCLEOTIDE SEQUENCE [LARGE SCALE GENOMIC DNA]</scope>
    <source>
        <tissue evidence="12">Seedling</tissue>
    </source>
</reference>